<organism evidence="1 2">
    <name type="scientific">Rubroshorea leprosula</name>
    <dbReference type="NCBI Taxonomy" id="152421"/>
    <lineage>
        <taxon>Eukaryota</taxon>
        <taxon>Viridiplantae</taxon>
        <taxon>Streptophyta</taxon>
        <taxon>Embryophyta</taxon>
        <taxon>Tracheophyta</taxon>
        <taxon>Spermatophyta</taxon>
        <taxon>Magnoliopsida</taxon>
        <taxon>eudicotyledons</taxon>
        <taxon>Gunneridae</taxon>
        <taxon>Pentapetalae</taxon>
        <taxon>rosids</taxon>
        <taxon>malvids</taxon>
        <taxon>Malvales</taxon>
        <taxon>Dipterocarpaceae</taxon>
        <taxon>Rubroshorea</taxon>
    </lineage>
</organism>
<comment type="caution">
    <text evidence="1">The sequence shown here is derived from an EMBL/GenBank/DDBJ whole genome shotgun (WGS) entry which is preliminary data.</text>
</comment>
<proteinExistence type="predicted"/>
<evidence type="ECO:0000313" key="1">
    <source>
        <dbReference type="EMBL" id="GKV14799.1"/>
    </source>
</evidence>
<name>A0AAV5JJD0_9ROSI</name>
<gene>
    <name evidence="1" type="ORF">SLEP1_g25617</name>
</gene>
<accession>A0AAV5JJD0</accession>
<keyword evidence="2" id="KW-1185">Reference proteome</keyword>
<protein>
    <submittedName>
        <fullName evidence="1">Uncharacterized protein</fullName>
    </submittedName>
</protein>
<sequence>MVVKGVDMVHKAPWEGLSEEKQLKRNKGLEEVVSGWTSACYKWNLDSHWATKVQMDKN</sequence>
<dbReference type="EMBL" id="BPVZ01000041">
    <property type="protein sequence ID" value="GKV14799.1"/>
    <property type="molecule type" value="Genomic_DNA"/>
</dbReference>
<dbReference type="AlphaFoldDB" id="A0AAV5JJD0"/>
<dbReference type="Proteomes" id="UP001054252">
    <property type="component" value="Unassembled WGS sequence"/>
</dbReference>
<reference evidence="1 2" key="1">
    <citation type="journal article" date="2021" name="Commun. Biol.">
        <title>The genome of Shorea leprosula (Dipterocarpaceae) highlights the ecological relevance of drought in aseasonal tropical rainforests.</title>
        <authorList>
            <person name="Ng K.K.S."/>
            <person name="Kobayashi M.J."/>
            <person name="Fawcett J.A."/>
            <person name="Hatakeyama M."/>
            <person name="Paape T."/>
            <person name="Ng C.H."/>
            <person name="Ang C.C."/>
            <person name="Tnah L.H."/>
            <person name="Lee C.T."/>
            <person name="Nishiyama T."/>
            <person name="Sese J."/>
            <person name="O'Brien M.J."/>
            <person name="Copetti D."/>
            <person name="Mohd Noor M.I."/>
            <person name="Ong R.C."/>
            <person name="Putra M."/>
            <person name="Sireger I.Z."/>
            <person name="Indrioko S."/>
            <person name="Kosugi Y."/>
            <person name="Izuno A."/>
            <person name="Isagi Y."/>
            <person name="Lee S.L."/>
            <person name="Shimizu K.K."/>
        </authorList>
    </citation>
    <scope>NUCLEOTIDE SEQUENCE [LARGE SCALE GENOMIC DNA]</scope>
    <source>
        <strain evidence="1">214</strain>
    </source>
</reference>
<evidence type="ECO:0000313" key="2">
    <source>
        <dbReference type="Proteomes" id="UP001054252"/>
    </source>
</evidence>